<proteinExistence type="predicted"/>
<comment type="caution">
    <text evidence="2">The sequence shown here is derived from an EMBL/GenBank/DDBJ whole genome shotgun (WGS) entry which is preliminary data.</text>
</comment>
<name>A0A4U6XTD1_9PEZI</name>
<feature type="region of interest" description="Disordered" evidence="1">
    <location>
        <begin position="400"/>
        <end position="420"/>
    </location>
</feature>
<protein>
    <submittedName>
        <fullName evidence="2">Uncharacterized protein</fullName>
    </submittedName>
</protein>
<dbReference type="AlphaFoldDB" id="A0A4U6XTD1"/>
<organism evidence="2 3">
    <name type="scientific">Colletotrichum tanaceti</name>
    <dbReference type="NCBI Taxonomy" id="1306861"/>
    <lineage>
        <taxon>Eukaryota</taxon>
        <taxon>Fungi</taxon>
        <taxon>Dikarya</taxon>
        <taxon>Ascomycota</taxon>
        <taxon>Pezizomycotina</taxon>
        <taxon>Sordariomycetes</taxon>
        <taxon>Hypocreomycetidae</taxon>
        <taxon>Glomerellales</taxon>
        <taxon>Glomerellaceae</taxon>
        <taxon>Colletotrichum</taxon>
        <taxon>Colletotrichum destructivum species complex</taxon>
    </lineage>
</organism>
<gene>
    <name evidence="2" type="ORF">CTA1_947</name>
</gene>
<accession>A0A4U6XTD1</accession>
<sequence>MGIHAVPGQLPQQVVALGDPLLARRLEAALDLVVRHAVLQPVDVGDEHDAEGEALDVGLAGPDPSAGPVVHRVEDAAQLGLGADDGHWGPVARLFLLEVDELEAYRHDPLERDGAVRAGAVDGQPVEVDLGRRRGLRHRRRRRRRPGPCCPCCSVGAQKGGFAQAQGGVDAHLPGEVVDRVPQGQGDDLLVEGEEQPVRHELDVAELEGRHGVRGGVVELPHHPLQRGAQLVAVPERLFVEGVGAELVDALGDGETRGKGREQGEGHRHARVDLGVLPRHPRHGQDGVGVLDQLLVVQVRGRLGVVVGGRDQGRAARVDARLQHDLEDGGPEPAAHLGAVGGHLDDGLGVAVQAHVHGGPDEGAGADPREVAADVGGVPQKVHQAADLQAVDGHLGLFAGRDEPEHGLPEPPGRQGAEGEEVVVHGGADAHAQLQQDDKGVGRPGGVLPVPLVVGPKGRDVDDAVDGLEGAEVDVDERVGQLAGRHVLARGDGREGGGATGLDDACQLLALLEVGVELGGLLALKLLCEVDQAVELEMMYV</sequence>
<dbReference type="EMBL" id="PJEX01000013">
    <property type="protein sequence ID" value="TKW59128.1"/>
    <property type="molecule type" value="Genomic_DNA"/>
</dbReference>
<dbReference type="Proteomes" id="UP000310108">
    <property type="component" value="Unassembled WGS sequence"/>
</dbReference>
<evidence type="ECO:0000256" key="1">
    <source>
        <dbReference type="SAM" id="MobiDB-lite"/>
    </source>
</evidence>
<evidence type="ECO:0000313" key="2">
    <source>
        <dbReference type="EMBL" id="TKW59128.1"/>
    </source>
</evidence>
<evidence type="ECO:0000313" key="3">
    <source>
        <dbReference type="Proteomes" id="UP000310108"/>
    </source>
</evidence>
<reference evidence="2 3" key="1">
    <citation type="journal article" date="2019" name="PLoS ONE">
        <title>Comparative genome analysis indicates high evolutionary potential of pathogenicity genes in Colletotrichum tanaceti.</title>
        <authorList>
            <person name="Lelwala R.V."/>
            <person name="Korhonen P.K."/>
            <person name="Young N.D."/>
            <person name="Scott J.B."/>
            <person name="Ades P.A."/>
            <person name="Gasser R.B."/>
            <person name="Taylor P.W.J."/>
        </authorList>
    </citation>
    <scope>NUCLEOTIDE SEQUENCE [LARGE SCALE GENOMIC DNA]</scope>
    <source>
        <strain evidence="2">BRIP57314</strain>
    </source>
</reference>
<keyword evidence="3" id="KW-1185">Reference proteome</keyword>